<feature type="compositionally biased region" description="Low complexity" evidence="1">
    <location>
        <begin position="34"/>
        <end position="47"/>
    </location>
</feature>
<dbReference type="AlphaFoldDB" id="A0A936YPB4"/>
<protein>
    <recommendedName>
        <fullName evidence="5">Lipoprotein</fullName>
    </recommendedName>
</protein>
<reference evidence="3" key="1">
    <citation type="submission" date="2021-01" db="EMBL/GenBank/DDBJ databases">
        <title>Rhizobium sp. strain KVB221 16S ribosomal RNA gene Genome sequencing and assembly.</title>
        <authorList>
            <person name="Kang M."/>
        </authorList>
    </citation>
    <scope>NUCLEOTIDE SEQUENCE</scope>
    <source>
        <strain evidence="3">KVB221</strain>
    </source>
</reference>
<evidence type="ECO:0000313" key="4">
    <source>
        <dbReference type="Proteomes" id="UP000633219"/>
    </source>
</evidence>
<feature type="region of interest" description="Disordered" evidence="1">
    <location>
        <begin position="29"/>
        <end position="56"/>
    </location>
</feature>
<comment type="caution">
    <text evidence="3">The sequence shown here is derived from an EMBL/GenBank/DDBJ whole genome shotgun (WGS) entry which is preliminary data.</text>
</comment>
<accession>A0A936YPB4</accession>
<feature type="chain" id="PRO_5037183078" description="Lipoprotein" evidence="2">
    <location>
        <begin position="26"/>
        <end position="245"/>
    </location>
</feature>
<organism evidence="3 4">
    <name type="scientific">Rhizobium setariae</name>
    <dbReference type="NCBI Taxonomy" id="2801340"/>
    <lineage>
        <taxon>Bacteria</taxon>
        <taxon>Pseudomonadati</taxon>
        <taxon>Pseudomonadota</taxon>
        <taxon>Alphaproteobacteria</taxon>
        <taxon>Hyphomicrobiales</taxon>
        <taxon>Rhizobiaceae</taxon>
        <taxon>Rhizobium/Agrobacterium group</taxon>
        <taxon>Rhizobium</taxon>
    </lineage>
</organism>
<proteinExistence type="predicted"/>
<dbReference type="RefSeq" id="WP_201655784.1">
    <property type="nucleotide sequence ID" value="NZ_JAEQNC010000004.1"/>
</dbReference>
<feature type="signal peptide" evidence="2">
    <location>
        <begin position="1"/>
        <end position="25"/>
    </location>
</feature>
<dbReference type="Proteomes" id="UP000633219">
    <property type="component" value="Unassembled WGS sequence"/>
</dbReference>
<keyword evidence="4" id="KW-1185">Reference proteome</keyword>
<dbReference type="EMBL" id="JAEQNC010000004">
    <property type="protein sequence ID" value="MBL0371966.1"/>
    <property type="molecule type" value="Genomic_DNA"/>
</dbReference>
<gene>
    <name evidence="3" type="ORF">JJB09_07995</name>
</gene>
<name>A0A936YPB4_9HYPH</name>
<dbReference type="PROSITE" id="PS51257">
    <property type="entry name" value="PROKAR_LIPOPROTEIN"/>
    <property type="match status" value="1"/>
</dbReference>
<evidence type="ECO:0000256" key="1">
    <source>
        <dbReference type="SAM" id="MobiDB-lite"/>
    </source>
</evidence>
<evidence type="ECO:0000256" key="2">
    <source>
        <dbReference type="SAM" id="SignalP"/>
    </source>
</evidence>
<evidence type="ECO:0000313" key="3">
    <source>
        <dbReference type="EMBL" id="MBL0371966.1"/>
    </source>
</evidence>
<keyword evidence="2" id="KW-0732">Signal</keyword>
<evidence type="ECO:0008006" key="5">
    <source>
        <dbReference type="Google" id="ProtNLM"/>
    </source>
</evidence>
<sequence length="245" mass="26032">MRAHPSRFAAAMLLFVLAGCNTTDALTPQADIPNASNQDQQNNAASDGQTVQNDVADNTTQPMNQVATNGRAPQNTLEAQAQALERGEENPSLTRSENTSLGANLYKSNSEAKPVSSLYAANTAKGSIRFLPIIGAPVQAVTPLSKELGNTARSNGLSIKPSSDASAEHVLKGYLSAFSDGKNVTVVYVWDILDNGGARLHRIQGQQSVPGKSSDAWASVPPELMQQIGVETIAEYIKWKDARQG</sequence>